<protein>
    <submittedName>
        <fullName evidence="1">17963_t:CDS:1</fullName>
    </submittedName>
</protein>
<sequence length="46" mass="5433">YTIAELARLTNKPESLVNKLKKNAFQRLQEEVQKERNEKSFRSLLA</sequence>
<dbReference type="EMBL" id="CAJVQA010060302">
    <property type="protein sequence ID" value="CAG8828250.1"/>
    <property type="molecule type" value="Genomic_DNA"/>
</dbReference>
<name>A0A9N9PHL6_9GLOM</name>
<organism evidence="1 2">
    <name type="scientific">Cetraspora pellucida</name>
    <dbReference type="NCBI Taxonomy" id="1433469"/>
    <lineage>
        <taxon>Eukaryota</taxon>
        <taxon>Fungi</taxon>
        <taxon>Fungi incertae sedis</taxon>
        <taxon>Mucoromycota</taxon>
        <taxon>Glomeromycotina</taxon>
        <taxon>Glomeromycetes</taxon>
        <taxon>Diversisporales</taxon>
        <taxon>Gigasporaceae</taxon>
        <taxon>Cetraspora</taxon>
    </lineage>
</organism>
<dbReference type="Proteomes" id="UP000789759">
    <property type="component" value="Unassembled WGS sequence"/>
</dbReference>
<gene>
    <name evidence="1" type="ORF">CPELLU_LOCUS20379</name>
</gene>
<evidence type="ECO:0000313" key="1">
    <source>
        <dbReference type="EMBL" id="CAG8828250.1"/>
    </source>
</evidence>
<proteinExistence type="predicted"/>
<reference evidence="1" key="1">
    <citation type="submission" date="2021-06" db="EMBL/GenBank/DDBJ databases">
        <authorList>
            <person name="Kallberg Y."/>
            <person name="Tangrot J."/>
            <person name="Rosling A."/>
        </authorList>
    </citation>
    <scope>NUCLEOTIDE SEQUENCE</scope>
    <source>
        <strain evidence="1">FL966</strain>
    </source>
</reference>
<evidence type="ECO:0000313" key="2">
    <source>
        <dbReference type="Proteomes" id="UP000789759"/>
    </source>
</evidence>
<keyword evidence="2" id="KW-1185">Reference proteome</keyword>
<dbReference type="AlphaFoldDB" id="A0A9N9PHL6"/>
<comment type="caution">
    <text evidence="1">The sequence shown here is derived from an EMBL/GenBank/DDBJ whole genome shotgun (WGS) entry which is preliminary data.</text>
</comment>
<accession>A0A9N9PHL6</accession>
<feature type="non-terminal residue" evidence="1">
    <location>
        <position position="1"/>
    </location>
</feature>